<comment type="caution">
    <text evidence="11">The sequence shown here is derived from an EMBL/GenBank/DDBJ whole genome shotgun (WGS) entry which is preliminary data.</text>
</comment>
<feature type="domain" description="S1 motif" evidence="10">
    <location>
        <begin position="623"/>
        <end position="703"/>
    </location>
</feature>
<dbReference type="InterPro" id="IPR013223">
    <property type="entry name" value="RNase_B_OB_dom"/>
</dbReference>
<gene>
    <name evidence="8 11" type="primary">rnr</name>
    <name evidence="11" type="ORF">FYJ33_10085</name>
</gene>
<dbReference type="AlphaFoldDB" id="A0A7X2T1N3"/>
<feature type="coiled-coil region" evidence="9">
    <location>
        <begin position="588"/>
        <end position="615"/>
    </location>
</feature>
<comment type="similarity">
    <text evidence="8">Belongs to the RNR ribonuclease family. RNase R subfamily.</text>
</comment>
<organism evidence="11 12">
    <name type="scientific">Inconstantimicrobium porci</name>
    <dbReference type="NCBI Taxonomy" id="2652291"/>
    <lineage>
        <taxon>Bacteria</taxon>
        <taxon>Bacillati</taxon>
        <taxon>Bacillota</taxon>
        <taxon>Clostridia</taxon>
        <taxon>Eubacteriales</taxon>
        <taxon>Clostridiaceae</taxon>
        <taxon>Inconstantimicrobium</taxon>
    </lineage>
</organism>
<dbReference type="SMART" id="SM00316">
    <property type="entry name" value="S1"/>
    <property type="match status" value="2"/>
</dbReference>
<dbReference type="EC" id="3.1.13.1" evidence="8"/>
<dbReference type="GO" id="GO:0003723">
    <property type="term" value="F:RNA binding"/>
    <property type="evidence" value="ECO:0007669"/>
    <property type="project" value="UniProtKB-UniRule"/>
</dbReference>
<keyword evidence="3 8" id="KW-0963">Cytoplasm</keyword>
<dbReference type="Pfam" id="PF00773">
    <property type="entry name" value="RNB"/>
    <property type="match status" value="1"/>
</dbReference>
<dbReference type="PANTHER" id="PTHR23355">
    <property type="entry name" value="RIBONUCLEASE"/>
    <property type="match status" value="1"/>
</dbReference>
<dbReference type="HAMAP" id="MF_01895">
    <property type="entry name" value="RNase_R"/>
    <property type="match status" value="1"/>
</dbReference>
<name>A0A7X2T1N3_9CLOT</name>
<dbReference type="SUPFAM" id="SSF50249">
    <property type="entry name" value="Nucleic acid-binding proteins"/>
    <property type="match status" value="4"/>
</dbReference>
<dbReference type="Gene3D" id="2.40.50.140">
    <property type="entry name" value="Nucleic acid-binding proteins"/>
    <property type="match status" value="3"/>
</dbReference>
<evidence type="ECO:0000256" key="3">
    <source>
        <dbReference type="ARBA" id="ARBA00022490"/>
    </source>
</evidence>
<dbReference type="InterPro" id="IPR004476">
    <property type="entry name" value="RNase_II/RNase_R"/>
</dbReference>
<dbReference type="SMART" id="SM00357">
    <property type="entry name" value="CSP"/>
    <property type="match status" value="2"/>
</dbReference>
<dbReference type="InterPro" id="IPR003029">
    <property type="entry name" value="S1_domain"/>
</dbReference>
<dbReference type="GO" id="GO:0005829">
    <property type="term" value="C:cytosol"/>
    <property type="evidence" value="ECO:0007669"/>
    <property type="project" value="TreeGrafter"/>
</dbReference>
<dbReference type="EMBL" id="VULX01000014">
    <property type="protein sequence ID" value="MSR91739.1"/>
    <property type="molecule type" value="Genomic_DNA"/>
</dbReference>
<reference evidence="11 12" key="1">
    <citation type="submission" date="2019-08" db="EMBL/GenBank/DDBJ databases">
        <title>In-depth cultivation of the pig gut microbiome towards novel bacterial diversity and tailored functional studies.</title>
        <authorList>
            <person name="Wylensek D."/>
            <person name="Hitch T.C.A."/>
            <person name="Clavel T."/>
        </authorList>
    </citation>
    <scope>NUCLEOTIDE SEQUENCE [LARGE SCALE GENOMIC DNA]</scope>
    <source>
        <strain evidence="11 12">WCA-383-APC-5B</strain>
    </source>
</reference>
<evidence type="ECO:0000313" key="11">
    <source>
        <dbReference type="EMBL" id="MSR91739.1"/>
    </source>
</evidence>
<comment type="subcellular location">
    <subcellularLocation>
        <location evidence="2 8">Cytoplasm</location>
    </subcellularLocation>
</comment>
<dbReference type="GO" id="GO:0008859">
    <property type="term" value="F:exoribonuclease II activity"/>
    <property type="evidence" value="ECO:0007669"/>
    <property type="project" value="UniProtKB-UniRule"/>
</dbReference>
<dbReference type="RefSeq" id="WP_154531631.1">
    <property type="nucleotide sequence ID" value="NZ_VULX01000014.1"/>
</dbReference>
<dbReference type="Pfam" id="PF17876">
    <property type="entry name" value="CSD2"/>
    <property type="match status" value="1"/>
</dbReference>
<evidence type="ECO:0000256" key="1">
    <source>
        <dbReference type="ARBA" id="ARBA00001849"/>
    </source>
</evidence>
<dbReference type="InterPro" id="IPR011129">
    <property type="entry name" value="CSD"/>
</dbReference>
<evidence type="ECO:0000256" key="8">
    <source>
        <dbReference type="HAMAP-Rule" id="MF_01895"/>
    </source>
</evidence>
<evidence type="ECO:0000256" key="2">
    <source>
        <dbReference type="ARBA" id="ARBA00004496"/>
    </source>
</evidence>
<evidence type="ECO:0000313" key="12">
    <source>
        <dbReference type="Proteomes" id="UP000460287"/>
    </source>
</evidence>
<dbReference type="InterPro" id="IPR040476">
    <property type="entry name" value="CSD2"/>
</dbReference>
<dbReference type="InterPro" id="IPR001900">
    <property type="entry name" value="RNase_II/R"/>
</dbReference>
<dbReference type="Pfam" id="PF08206">
    <property type="entry name" value="OB_RNB"/>
    <property type="match status" value="1"/>
</dbReference>
<protein>
    <recommendedName>
        <fullName evidence="8">Ribonuclease R</fullName>
        <shortName evidence="8">RNase R</shortName>
        <ecNumber evidence="8">3.1.13.1</ecNumber>
    </recommendedName>
</protein>
<accession>A0A7X2T1N3</accession>
<keyword evidence="5 8" id="KW-0378">Hydrolase</keyword>
<comment type="function">
    <text evidence="8">3'-5' exoribonuclease that releases 5'-nucleoside monophosphates and is involved in maturation of structured RNAs.</text>
</comment>
<keyword evidence="6 8" id="KW-0269">Exonuclease</keyword>
<keyword evidence="7 8" id="KW-0694">RNA-binding</keyword>
<proteinExistence type="inferred from homology"/>
<dbReference type="InterPro" id="IPR011805">
    <property type="entry name" value="RNase_R"/>
</dbReference>
<dbReference type="Pfam" id="PF00575">
    <property type="entry name" value="S1"/>
    <property type="match status" value="1"/>
</dbReference>
<keyword evidence="4 8" id="KW-0540">Nuclease</keyword>
<evidence type="ECO:0000256" key="5">
    <source>
        <dbReference type="ARBA" id="ARBA00022801"/>
    </source>
</evidence>
<dbReference type="NCBIfam" id="TIGR02063">
    <property type="entry name" value="RNase_R"/>
    <property type="match status" value="1"/>
</dbReference>
<evidence type="ECO:0000256" key="4">
    <source>
        <dbReference type="ARBA" id="ARBA00022722"/>
    </source>
</evidence>
<evidence type="ECO:0000256" key="7">
    <source>
        <dbReference type="ARBA" id="ARBA00022884"/>
    </source>
</evidence>
<dbReference type="SMART" id="SM00955">
    <property type="entry name" value="RNB"/>
    <property type="match status" value="1"/>
</dbReference>
<evidence type="ECO:0000256" key="9">
    <source>
        <dbReference type="SAM" id="Coils"/>
    </source>
</evidence>
<dbReference type="PROSITE" id="PS50126">
    <property type="entry name" value="S1"/>
    <property type="match status" value="1"/>
</dbReference>
<dbReference type="InterPro" id="IPR050180">
    <property type="entry name" value="RNR_Ribonuclease"/>
</dbReference>
<dbReference type="Proteomes" id="UP000460287">
    <property type="component" value="Unassembled WGS sequence"/>
</dbReference>
<dbReference type="GO" id="GO:0006402">
    <property type="term" value="P:mRNA catabolic process"/>
    <property type="evidence" value="ECO:0007669"/>
    <property type="project" value="TreeGrafter"/>
</dbReference>
<sequence length="712" mass="81957">MGIKQTLLNFINEPAYKPMEIMELAQIFNINKNEYNAFKKVIKAMERENLIVRDKAGRIGSATKEGTVEGKLQVHPKGFGFVIPDDEEKEDIFIPINNINGAMNGDRVVAKILKEDTAKKKCEGEIISVTERANKNVIGVYQDSRNFGFVISEDKRIPKDIFISKKDKNGAADGDVVIVEITKWAQADKKPEGKIKEVVGKKGDVGIDILTIIKKHGLPEQFPPKVLRYADGVEDEISEKEIAGRKDLRNIRMVTIDGEDAKDLDDAVSIERLEDGNYKLGVHIADVSHYVRENNPLDKEAFKRATSVYLIDRVIPMLPKKLSNGICSLNPRVDRLALSCIMTIDKQGKVLDHEIAETVIRTSERMTYTDVTKILRDHDEELIKKYDYLYDDFKAMEELCRILNAKRIKRGAIDFEFEESKIILNEYGKPIEIKPYEREIANRMIEEFMLVCNETVAEHMYWTKIPFVYRIHEDPNEEKLEKFKEFMYNLGYKIKWTNELHPATFQHILELVKGKKEETVVSTLLLRSMMQARYAPECSGHFGLSARFYCHFTSPIRRYPDLQIHRIIKQFLHGEIDEKRSTKLIGIVDAASKQSSEMERVAQDAEREVDDLKKTEYMGDRIGEEFEGIVSSVTSFGMFVELPNTIEGLIRMNDLTDDYYVYDEAQLALVGERTKKTYKLGDAVKVKCDRVSIENREIYFTLVEDEYSRGEK</sequence>
<dbReference type="PANTHER" id="PTHR23355:SF9">
    <property type="entry name" value="DIS3-LIKE EXONUCLEASE 2"/>
    <property type="match status" value="1"/>
</dbReference>
<keyword evidence="9" id="KW-0175">Coiled coil</keyword>
<comment type="catalytic activity">
    <reaction evidence="1 8">
        <text>Exonucleolytic cleavage in the 3'- to 5'-direction to yield nucleoside 5'-phosphates.</text>
        <dbReference type="EC" id="3.1.13.1"/>
    </reaction>
</comment>
<dbReference type="InterPro" id="IPR012340">
    <property type="entry name" value="NA-bd_OB-fold"/>
</dbReference>
<dbReference type="CDD" id="cd04471">
    <property type="entry name" value="S1_RNase_R"/>
    <property type="match status" value="1"/>
</dbReference>
<evidence type="ECO:0000256" key="6">
    <source>
        <dbReference type="ARBA" id="ARBA00022839"/>
    </source>
</evidence>
<evidence type="ECO:0000259" key="10">
    <source>
        <dbReference type="PROSITE" id="PS50126"/>
    </source>
</evidence>
<dbReference type="NCBIfam" id="TIGR00358">
    <property type="entry name" value="3_prime_RNase"/>
    <property type="match status" value="1"/>
</dbReference>
<keyword evidence="12" id="KW-1185">Reference proteome</keyword>